<dbReference type="CDD" id="cd07043">
    <property type="entry name" value="STAS_anti-anti-sigma_factors"/>
    <property type="match status" value="1"/>
</dbReference>
<dbReference type="EMBL" id="RYZR01000005">
    <property type="protein sequence ID" value="RUL64097.1"/>
    <property type="molecule type" value="Genomic_DNA"/>
</dbReference>
<dbReference type="Pfam" id="PF13466">
    <property type="entry name" value="STAS_2"/>
    <property type="match status" value="1"/>
</dbReference>
<dbReference type="Proteomes" id="UP000267077">
    <property type="component" value="Unassembled WGS sequence"/>
</dbReference>
<evidence type="ECO:0000259" key="1">
    <source>
        <dbReference type="Pfam" id="PF13466"/>
    </source>
</evidence>
<evidence type="ECO:0000313" key="2">
    <source>
        <dbReference type="EMBL" id="RUL64097.1"/>
    </source>
</evidence>
<proteinExistence type="predicted"/>
<dbReference type="AlphaFoldDB" id="A0A3S0RE97"/>
<gene>
    <name evidence="2" type="ORF">EKH79_08540</name>
</gene>
<evidence type="ECO:0000313" key="3">
    <source>
        <dbReference type="Proteomes" id="UP000267077"/>
    </source>
</evidence>
<accession>A0A3S0RE97</accession>
<dbReference type="SUPFAM" id="SSF52091">
    <property type="entry name" value="SpoIIaa-like"/>
    <property type="match status" value="1"/>
</dbReference>
<name>A0A3S0RE97_9GAMM</name>
<protein>
    <submittedName>
        <fullName evidence="2">STAS domain-containing protein</fullName>
    </submittedName>
</protein>
<dbReference type="Gene3D" id="3.30.750.24">
    <property type="entry name" value="STAS domain"/>
    <property type="match status" value="1"/>
</dbReference>
<dbReference type="InterPro" id="IPR058548">
    <property type="entry name" value="MlaB-like_STAS"/>
</dbReference>
<organism evidence="2 3">
    <name type="scientific">Dyella dinghuensis</name>
    <dbReference type="NCBI Taxonomy" id="1920169"/>
    <lineage>
        <taxon>Bacteria</taxon>
        <taxon>Pseudomonadati</taxon>
        <taxon>Pseudomonadota</taxon>
        <taxon>Gammaproteobacteria</taxon>
        <taxon>Lysobacterales</taxon>
        <taxon>Rhodanobacteraceae</taxon>
        <taxon>Dyella</taxon>
    </lineage>
</organism>
<dbReference type="InterPro" id="IPR036513">
    <property type="entry name" value="STAS_dom_sf"/>
</dbReference>
<keyword evidence="3" id="KW-1185">Reference proteome</keyword>
<comment type="caution">
    <text evidence="2">The sequence shown here is derived from an EMBL/GenBank/DDBJ whole genome shotgun (WGS) entry which is preliminary data.</text>
</comment>
<feature type="domain" description="MlaB-like STAS" evidence="1">
    <location>
        <begin position="26"/>
        <end position="104"/>
    </location>
</feature>
<reference evidence="2 3" key="1">
    <citation type="submission" date="2018-12" db="EMBL/GenBank/DDBJ databases">
        <title>Dyella dinghuensis sp. nov. DHOA06 and Dyella choica sp. nov. 4M-K27, isolated from forest soil.</title>
        <authorList>
            <person name="Qiu L.-H."/>
            <person name="Gao Z.-H."/>
        </authorList>
    </citation>
    <scope>NUCLEOTIDE SEQUENCE [LARGE SCALE GENOMIC DNA]</scope>
    <source>
        <strain evidence="2 3">DHOA06</strain>
    </source>
</reference>
<sequence length="109" mass="11113">MAANPMAVSNSARADFRVTTNTPDTVSVSGVLSFVTATKALAALRVAFGSGDRNKLDLSAVTTCDSAGLACVLAALSEADNATRRVTALHVPEGMQALAQVCGVEPFLS</sequence>